<dbReference type="OrthoDB" id="5238734at2759"/>
<dbReference type="AlphaFoldDB" id="F8MP26"/>
<protein>
    <recommendedName>
        <fullName evidence="1">Heterokaryon incompatibility domain-containing protein</fullName>
    </recommendedName>
</protein>
<dbReference type="RefSeq" id="XP_009851548.1">
    <property type="nucleotide sequence ID" value="XM_009853246.1"/>
</dbReference>
<evidence type="ECO:0000313" key="2">
    <source>
        <dbReference type="EMBL" id="EGO56245.1"/>
    </source>
</evidence>
<organism evidence="2 3">
    <name type="scientific">Neurospora tetrasperma (strain FGSC 2508 / ATCC MYA-4615 / P0657)</name>
    <dbReference type="NCBI Taxonomy" id="510951"/>
    <lineage>
        <taxon>Eukaryota</taxon>
        <taxon>Fungi</taxon>
        <taxon>Dikarya</taxon>
        <taxon>Ascomycota</taxon>
        <taxon>Pezizomycotina</taxon>
        <taxon>Sordariomycetes</taxon>
        <taxon>Sordariomycetidae</taxon>
        <taxon>Sordariales</taxon>
        <taxon>Sordariaceae</taxon>
        <taxon>Neurospora</taxon>
    </lineage>
</organism>
<dbReference type="EMBL" id="GL891305">
    <property type="protein sequence ID" value="EGO56245.1"/>
    <property type="molecule type" value="Genomic_DNA"/>
</dbReference>
<feature type="non-terminal residue" evidence="2">
    <location>
        <position position="1"/>
    </location>
</feature>
<dbReference type="Proteomes" id="UP000008065">
    <property type="component" value="Unassembled WGS sequence"/>
</dbReference>
<dbReference type="HOGENOM" id="CLU_3074290_0_0_1"/>
<gene>
    <name evidence="2" type="ORF">NEUTE1DRAFT_34046</name>
</gene>
<dbReference type="Pfam" id="PF06985">
    <property type="entry name" value="HET"/>
    <property type="match status" value="1"/>
</dbReference>
<evidence type="ECO:0000259" key="1">
    <source>
        <dbReference type="Pfam" id="PF06985"/>
    </source>
</evidence>
<dbReference type="KEGG" id="nte:NEUTE1DRAFT34046"/>
<dbReference type="GeneID" id="20827453"/>
<feature type="domain" description="Heterokaryon incompatibility" evidence="1">
    <location>
        <begin position="7"/>
        <end position="52"/>
    </location>
</feature>
<accession>F8MP26</accession>
<dbReference type="InterPro" id="IPR010730">
    <property type="entry name" value="HET"/>
</dbReference>
<feature type="non-terminal residue" evidence="2">
    <location>
        <position position="53"/>
    </location>
</feature>
<evidence type="ECO:0000313" key="3">
    <source>
        <dbReference type="Proteomes" id="UP000008065"/>
    </source>
</evidence>
<proteinExistence type="predicted"/>
<sequence length="53" mass="6109">GTATLTYTCLSHCWGTQQPLKTTQRNYSQHLASIEWDQIPQTFQDAIQLTRNL</sequence>
<keyword evidence="3" id="KW-1185">Reference proteome</keyword>
<reference evidence="3" key="1">
    <citation type="journal article" date="2011" name="Genetics">
        <title>Massive changes in genome architecture accompany the transition to self-fertility in the filamentous fungus Neurospora tetrasperma.</title>
        <authorList>
            <person name="Ellison C.E."/>
            <person name="Stajich J.E."/>
            <person name="Jacobson D.J."/>
            <person name="Natvig D.O."/>
            <person name="Lapidus A."/>
            <person name="Foster B."/>
            <person name="Aerts A."/>
            <person name="Riley R."/>
            <person name="Lindquist E.A."/>
            <person name="Grigoriev I.V."/>
            <person name="Taylor J.W."/>
        </authorList>
    </citation>
    <scope>NUCLEOTIDE SEQUENCE [LARGE SCALE GENOMIC DNA]</scope>
    <source>
        <strain evidence="3">FGSC 2508 / P0657</strain>
    </source>
</reference>
<name>F8MP26_NEUT8</name>
<dbReference type="VEuPathDB" id="FungiDB:NEUTE1DRAFT_34046"/>